<dbReference type="RefSeq" id="WP_007342532.1">
    <property type="nucleotide sequence ID" value="NZ_GL878494.1"/>
</dbReference>
<dbReference type="Proteomes" id="UP000004105">
    <property type="component" value="Unassembled WGS sequence"/>
</dbReference>
<evidence type="ECO:0000313" key="2">
    <source>
        <dbReference type="EMBL" id="EGF10853.1"/>
    </source>
</evidence>
<reference evidence="2 3" key="1">
    <citation type="submission" date="2011-02" db="EMBL/GenBank/DDBJ databases">
        <authorList>
            <person name="Muzny D."/>
            <person name="Qin X."/>
            <person name="Deng J."/>
            <person name="Jiang H."/>
            <person name="Liu Y."/>
            <person name="Qu J."/>
            <person name="Song X.-Z."/>
            <person name="Zhang L."/>
            <person name="Thornton R."/>
            <person name="Coyle M."/>
            <person name="Francisco L."/>
            <person name="Jackson L."/>
            <person name="Javaid M."/>
            <person name="Korchina V."/>
            <person name="Kovar C."/>
            <person name="Mata R."/>
            <person name="Mathew T."/>
            <person name="Ngo R."/>
            <person name="Nguyen L."/>
            <person name="Nguyen N."/>
            <person name="Okwuonu G."/>
            <person name="Ongeri F."/>
            <person name="Pham C."/>
            <person name="Simmons D."/>
            <person name="Wilczek-Boney K."/>
            <person name="Hale W."/>
            <person name="Jakkamsetti A."/>
            <person name="Pham P."/>
            <person name="Ruth R."/>
            <person name="San Lucas F."/>
            <person name="Warren J."/>
            <person name="Zhang J."/>
            <person name="Zhao Z."/>
            <person name="Zhou C."/>
            <person name="Zhu D."/>
            <person name="Lee S."/>
            <person name="Bess C."/>
            <person name="Blankenburg K."/>
            <person name="Forbes L."/>
            <person name="Fu Q."/>
            <person name="Gubbala S."/>
            <person name="Hirani K."/>
            <person name="Jayaseelan J.C."/>
            <person name="Lara F."/>
            <person name="Munidasa M."/>
            <person name="Palculict T."/>
            <person name="Patil S."/>
            <person name="Pu L.-L."/>
            <person name="Saada N."/>
            <person name="Tang L."/>
            <person name="Weissenberger G."/>
            <person name="Zhu Y."/>
            <person name="Hemphill L."/>
            <person name="Shang Y."/>
            <person name="Youmans B."/>
            <person name="Ayvaz T."/>
            <person name="Ross M."/>
            <person name="Santibanez J."/>
            <person name="Aqrawi P."/>
            <person name="Gross S."/>
            <person name="Joshi V."/>
            <person name="Fowler G."/>
            <person name="Nazareth L."/>
            <person name="Reid J."/>
            <person name="Worley K."/>
            <person name="Petrosino J."/>
            <person name="Highlander S."/>
            <person name="Gibbs R."/>
        </authorList>
    </citation>
    <scope>NUCLEOTIDE SEQUENCE [LARGE SCALE GENOMIC DNA]</scope>
    <source>
        <strain evidence="2 3">ATCC BAA-1200</strain>
    </source>
</reference>
<dbReference type="EMBL" id="AFAY01000030">
    <property type="protein sequence ID" value="EGF10853.1"/>
    <property type="molecule type" value="Genomic_DNA"/>
</dbReference>
<organism evidence="2 3">
    <name type="scientific">Neisseria bacilliformis ATCC BAA-1200</name>
    <dbReference type="NCBI Taxonomy" id="888742"/>
    <lineage>
        <taxon>Bacteria</taxon>
        <taxon>Pseudomonadati</taxon>
        <taxon>Pseudomonadota</taxon>
        <taxon>Betaproteobacteria</taxon>
        <taxon>Neisseriales</taxon>
        <taxon>Neisseriaceae</taxon>
        <taxon>Neisseria</taxon>
    </lineage>
</organism>
<proteinExistence type="predicted"/>
<dbReference type="HOGENOM" id="CLU_810929_0_0_4"/>
<dbReference type="AlphaFoldDB" id="F2BCR9"/>
<comment type="caution">
    <text evidence="2">The sequence shown here is derived from an EMBL/GenBank/DDBJ whole genome shotgun (WGS) entry which is preliminary data.</text>
</comment>
<feature type="transmembrane region" description="Helical" evidence="1">
    <location>
        <begin position="187"/>
        <end position="212"/>
    </location>
</feature>
<evidence type="ECO:0000256" key="1">
    <source>
        <dbReference type="SAM" id="Phobius"/>
    </source>
</evidence>
<protein>
    <submittedName>
        <fullName evidence="2">Uncharacterized protein</fullName>
    </submittedName>
</protein>
<dbReference type="OrthoDB" id="8600825at2"/>
<name>F2BCR9_9NEIS</name>
<accession>F2BCR9</accession>
<keyword evidence="1" id="KW-0472">Membrane</keyword>
<keyword evidence="1" id="KW-1133">Transmembrane helix</keyword>
<sequence>MTRQAFILSDYASPAGGKPFALLTANPTREHHYTAQTEQRQYAHNPQVAPQNQNVYRLDKTLFAAPAPTKARGESVNINGNLAAQNLYTLTRAAQASEQYNLESWFNRHESGYEDACTRLRLAAAHTQPVSEALWRILRLKFLGILRNPHNHADPFARRLHRALHAHLPEAGFEFVRLISRRNPERIAAIMDGFGFTFLGYVGWLAGLYGMLSEGVMQPSLFERMFRAAFARPDAVRIELYRYPQGGRCLFSDRSFCVQTTPQLVNIGVGIAADMFATVRIRQSRWRELKHSFHLAAAPLHGTVHIRDGSQTRRLAFNRLCIAQARRAVFGQSPEPQDYL</sequence>
<keyword evidence="1" id="KW-0812">Transmembrane</keyword>
<gene>
    <name evidence="2" type="ORF">HMPREF9123_1524</name>
</gene>
<evidence type="ECO:0000313" key="3">
    <source>
        <dbReference type="Proteomes" id="UP000004105"/>
    </source>
</evidence>
<keyword evidence="3" id="KW-1185">Reference proteome</keyword>